<gene>
    <name evidence="1" type="ORF">KDI_55180</name>
</gene>
<dbReference type="AlphaFoldDB" id="A0A5A5TLN6"/>
<organism evidence="1 2">
    <name type="scientific">Dictyobacter arantiisoli</name>
    <dbReference type="NCBI Taxonomy" id="2014874"/>
    <lineage>
        <taxon>Bacteria</taxon>
        <taxon>Bacillati</taxon>
        <taxon>Chloroflexota</taxon>
        <taxon>Ktedonobacteria</taxon>
        <taxon>Ktedonobacterales</taxon>
        <taxon>Dictyobacteraceae</taxon>
        <taxon>Dictyobacter</taxon>
    </lineage>
</organism>
<evidence type="ECO:0000313" key="1">
    <source>
        <dbReference type="EMBL" id="GCF11954.1"/>
    </source>
</evidence>
<dbReference type="OrthoDB" id="164885at2"/>
<accession>A0A5A5TLN6</accession>
<comment type="caution">
    <text evidence="1">The sequence shown here is derived from an EMBL/GenBank/DDBJ whole genome shotgun (WGS) entry which is preliminary data.</text>
</comment>
<proteinExistence type="predicted"/>
<dbReference type="EMBL" id="BIXY01000183">
    <property type="protein sequence ID" value="GCF11954.1"/>
    <property type="molecule type" value="Genomic_DNA"/>
</dbReference>
<protein>
    <submittedName>
        <fullName evidence="1">Uncharacterized protein</fullName>
    </submittedName>
</protein>
<sequence>MAIRYKLSGKQQDQLIEREGTLADEQLTGVNVKQDTALINAALRTLQAAGVVAEWEKCTLQHDEEAEEQVYIRYKKRWTHSSKIHSYAAKTQESQEK</sequence>
<name>A0A5A5TLN6_9CHLR</name>
<dbReference type="RefSeq" id="WP_149404742.1">
    <property type="nucleotide sequence ID" value="NZ_BIXY01000183.1"/>
</dbReference>
<evidence type="ECO:0000313" key="2">
    <source>
        <dbReference type="Proteomes" id="UP000322530"/>
    </source>
</evidence>
<dbReference type="Proteomes" id="UP000322530">
    <property type="component" value="Unassembled WGS sequence"/>
</dbReference>
<reference evidence="1 2" key="1">
    <citation type="submission" date="2019-01" db="EMBL/GenBank/DDBJ databases">
        <title>Draft genome sequence of Dictyobacter sp. Uno17.</title>
        <authorList>
            <person name="Wang C.M."/>
            <person name="Zheng Y."/>
            <person name="Sakai Y."/>
            <person name="Abe K."/>
            <person name="Yokota A."/>
            <person name="Yabe S."/>
        </authorList>
    </citation>
    <scope>NUCLEOTIDE SEQUENCE [LARGE SCALE GENOMIC DNA]</scope>
    <source>
        <strain evidence="1 2">Uno17</strain>
    </source>
</reference>
<keyword evidence="2" id="KW-1185">Reference proteome</keyword>